<evidence type="ECO:0000313" key="3">
    <source>
        <dbReference type="EMBL" id="KAK3049456.1"/>
    </source>
</evidence>
<name>A0AAJ0G5R8_9PEZI</name>
<organism evidence="3 4">
    <name type="scientific">Extremus antarcticus</name>
    <dbReference type="NCBI Taxonomy" id="702011"/>
    <lineage>
        <taxon>Eukaryota</taxon>
        <taxon>Fungi</taxon>
        <taxon>Dikarya</taxon>
        <taxon>Ascomycota</taxon>
        <taxon>Pezizomycotina</taxon>
        <taxon>Dothideomycetes</taxon>
        <taxon>Dothideomycetidae</taxon>
        <taxon>Mycosphaerellales</taxon>
        <taxon>Extremaceae</taxon>
        <taxon>Extremus</taxon>
    </lineage>
</organism>
<feature type="domain" description="Metallo-beta-lactamase" evidence="2">
    <location>
        <begin position="60"/>
        <end position="246"/>
    </location>
</feature>
<dbReference type="Gene3D" id="3.60.15.10">
    <property type="entry name" value="Ribonuclease Z/Hydroxyacylglutathione hydrolase-like"/>
    <property type="match status" value="1"/>
</dbReference>
<proteinExistence type="predicted"/>
<evidence type="ECO:0000313" key="4">
    <source>
        <dbReference type="Proteomes" id="UP001271007"/>
    </source>
</evidence>
<sequence length="320" mass="34934">MRLTTLLVTVFAATARGCGFRRRSEQGARTKRGDNGPPFSIQQLTKTTHLIIQNDDYIEYPFVYVKQYPDIPLTLVVDTGCGAQNGKPGNPAVELNDFIEEKLPLKATSHCHFDHISGIQPFADAGADIVSSGFNKSFIAPENLAANALTTAFGTITPSYNVSNFAAQHERLQYKGVDLGLLVLQTPGHTPDSMAIYDENERWIFTGEYAANWKDFVNSIEELLAFVNEKDHDVTSEKCVRLGAGHSTADVPAGKMIKSALDFIRSVEKGDVPVIARLPGDEVAPGGDLGEAVFFYWQSPGNPEFSLLAPGSFRKDFGTT</sequence>
<feature type="chain" id="PRO_5042606312" description="Metallo-beta-lactamase domain-containing protein" evidence="1">
    <location>
        <begin position="18"/>
        <end position="320"/>
    </location>
</feature>
<dbReference type="InterPro" id="IPR036866">
    <property type="entry name" value="RibonucZ/Hydroxyglut_hydro"/>
</dbReference>
<evidence type="ECO:0000256" key="1">
    <source>
        <dbReference type="SAM" id="SignalP"/>
    </source>
</evidence>
<accession>A0AAJ0G5R8</accession>
<keyword evidence="4" id="KW-1185">Reference proteome</keyword>
<reference evidence="3" key="1">
    <citation type="submission" date="2023-04" db="EMBL/GenBank/DDBJ databases">
        <title>Black Yeasts Isolated from many extreme environments.</title>
        <authorList>
            <person name="Coleine C."/>
            <person name="Stajich J.E."/>
            <person name="Selbmann L."/>
        </authorList>
    </citation>
    <scope>NUCLEOTIDE SEQUENCE</scope>
    <source>
        <strain evidence="3">CCFEE 5312</strain>
    </source>
</reference>
<dbReference type="AlphaFoldDB" id="A0AAJ0G5R8"/>
<dbReference type="PANTHER" id="PTHR42951:SF4">
    <property type="entry name" value="ACYL-COENZYME A THIOESTERASE MBLAC2"/>
    <property type="match status" value="1"/>
</dbReference>
<feature type="signal peptide" evidence="1">
    <location>
        <begin position="1"/>
        <end position="17"/>
    </location>
</feature>
<evidence type="ECO:0000259" key="2">
    <source>
        <dbReference type="SMART" id="SM00849"/>
    </source>
</evidence>
<protein>
    <recommendedName>
        <fullName evidence="2">Metallo-beta-lactamase domain-containing protein</fullName>
    </recommendedName>
</protein>
<dbReference type="InterPro" id="IPR001279">
    <property type="entry name" value="Metallo-B-lactamas"/>
</dbReference>
<dbReference type="Pfam" id="PF00753">
    <property type="entry name" value="Lactamase_B"/>
    <property type="match status" value="1"/>
</dbReference>
<dbReference type="SMART" id="SM00849">
    <property type="entry name" value="Lactamase_B"/>
    <property type="match status" value="1"/>
</dbReference>
<comment type="caution">
    <text evidence="3">The sequence shown here is derived from an EMBL/GenBank/DDBJ whole genome shotgun (WGS) entry which is preliminary data.</text>
</comment>
<dbReference type="Proteomes" id="UP001271007">
    <property type="component" value="Unassembled WGS sequence"/>
</dbReference>
<dbReference type="EMBL" id="JAWDJX010000040">
    <property type="protein sequence ID" value="KAK3049456.1"/>
    <property type="molecule type" value="Genomic_DNA"/>
</dbReference>
<gene>
    <name evidence="3" type="ORF">LTR09_009375</name>
</gene>
<dbReference type="PANTHER" id="PTHR42951">
    <property type="entry name" value="METALLO-BETA-LACTAMASE DOMAIN-CONTAINING"/>
    <property type="match status" value="1"/>
</dbReference>
<dbReference type="InterPro" id="IPR050855">
    <property type="entry name" value="NDM-1-like"/>
</dbReference>
<keyword evidence="1" id="KW-0732">Signal</keyword>
<dbReference type="SUPFAM" id="SSF56281">
    <property type="entry name" value="Metallo-hydrolase/oxidoreductase"/>
    <property type="match status" value="1"/>
</dbReference>